<dbReference type="Proteomes" id="UP000229615">
    <property type="component" value="Unassembled WGS sequence"/>
</dbReference>
<dbReference type="GO" id="GO:0003700">
    <property type="term" value="F:DNA-binding transcription factor activity"/>
    <property type="evidence" value="ECO:0007669"/>
    <property type="project" value="InterPro"/>
</dbReference>
<dbReference type="PANTHER" id="PTHR43132:SF6">
    <property type="entry name" value="HTH-TYPE TRANSCRIPTIONAL REPRESSOR CZRA"/>
    <property type="match status" value="1"/>
</dbReference>
<evidence type="ECO:0000256" key="2">
    <source>
        <dbReference type="ARBA" id="ARBA00023125"/>
    </source>
</evidence>
<sequence length="91" mass="10566">MKNPKQLERYFKGLANHWRISILLLLDKQTDLSLTVIADQVHGNIFTISEHVNRLRHAGLINKQYRGREVLHSLSPYGKIFIAFLKTAKKL</sequence>
<keyword evidence="2" id="KW-0238">DNA-binding</keyword>
<gene>
    <name evidence="5" type="ORF">COU09_00925</name>
</gene>
<keyword evidence="1" id="KW-0805">Transcription regulation</keyword>
<comment type="caution">
    <text evidence="5">The sequence shown here is derived from an EMBL/GenBank/DDBJ whole genome shotgun (WGS) entry which is preliminary data.</text>
</comment>
<dbReference type="PRINTS" id="PR00778">
    <property type="entry name" value="HTHARSR"/>
</dbReference>
<keyword evidence="3" id="KW-0804">Transcription</keyword>
<evidence type="ECO:0000259" key="4">
    <source>
        <dbReference type="PROSITE" id="PS50987"/>
    </source>
</evidence>
<dbReference type="SMART" id="SM00418">
    <property type="entry name" value="HTH_ARSR"/>
    <property type="match status" value="1"/>
</dbReference>
<dbReference type="InterPro" id="IPR001845">
    <property type="entry name" value="HTH_ArsR_DNA-bd_dom"/>
</dbReference>
<proteinExistence type="predicted"/>
<dbReference type="EMBL" id="PFBB01000011">
    <property type="protein sequence ID" value="PIR88686.1"/>
    <property type="molecule type" value="Genomic_DNA"/>
</dbReference>
<dbReference type="Gene3D" id="1.10.10.10">
    <property type="entry name" value="Winged helix-like DNA-binding domain superfamily/Winged helix DNA-binding domain"/>
    <property type="match status" value="1"/>
</dbReference>
<evidence type="ECO:0000313" key="5">
    <source>
        <dbReference type="EMBL" id="PIR88686.1"/>
    </source>
</evidence>
<evidence type="ECO:0000313" key="6">
    <source>
        <dbReference type="Proteomes" id="UP000229615"/>
    </source>
</evidence>
<dbReference type="SUPFAM" id="SSF46785">
    <property type="entry name" value="Winged helix' DNA-binding domain"/>
    <property type="match status" value="1"/>
</dbReference>
<evidence type="ECO:0000256" key="3">
    <source>
        <dbReference type="ARBA" id="ARBA00023163"/>
    </source>
</evidence>
<dbReference type="InterPro" id="IPR011991">
    <property type="entry name" value="ArsR-like_HTH"/>
</dbReference>
<dbReference type="InterPro" id="IPR036390">
    <property type="entry name" value="WH_DNA-bd_sf"/>
</dbReference>
<dbReference type="CDD" id="cd00090">
    <property type="entry name" value="HTH_ARSR"/>
    <property type="match status" value="1"/>
</dbReference>
<feature type="domain" description="HTH arsR-type" evidence="4">
    <location>
        <begin position="1"/>
        <end position="91"/>
    </location>
</feature>
<dbReference type="InterPro" id="IPR036388">
    <property type="entry name" value="WH-like_DNA-bd_sf"/>
</dbReference>
<name>A0A2H0USQ1_9BACT</name>
<dbReference type="AlphaFoldDB" id="A0A2H0USQ1"/>
<reference evidence="6" key="1">
    <citation type="submission" date="2017-09" db="EMBL/GenBank/DDBJ databases">
        <title>Depth-based differentiation of microbial function through sediment-hosted aquifers and enrichment of novel symbionts in the deep terrestrial subsurface.</title>
        <authorList>
            <person name="Probst A.J."/>
            <person name="Ladd B."/>
            <person name="Jarett J.K."/>
            <person name="Geller-Mcgrath D.E."/>
            <person name="Sieber C.M.K."/>
            <person name="Emerson J.B."/>
            <person name="Anantharaman K."/>
            <person name="Thomas B.C."/>
            <person name="Malmstrom R."/>
            <person name="Stieglmeier M."/>
            <person name="Klingl A."/>
            <person name="Woyke T."/>
            <person name="Ryan C.M."/>
            <person name="Banfield J.F."/>
        </authorList>
    </citation>
    <scope>NUCLEOTIDE SEQUENCE [LARGE SCALE GENOMIC DNA]</scope>
</reference>
<dbReference type="PANTHER" id="PTHR43132">
    <property type="entry name" value="ARSENICAL RESISTANCE OPERON REPRESSOR ARSR-RELATED"/>
    <property type="match status" value="1"/>
</dbReference>
<organism evidence="5 6">
    <name type="scientific">Candidatus Harrisonbacteria bacterium CG10_big_fil_rev_8_21_14_0_10_44_23</name>
    <dbReference type="NCBI Taxonomy" id="1974585"/>
    <lineage>
        <taxon>Bacteria</taxon>
        <taxon>Candidatus Harrisoniibacteriota</taxon>
    </lineage>
</organism>
<accession>A0A2H0USQ1</accession>
<dbReference type="GO" id="GO:0003677">
    <property type="term" value="F:DNA binding"/>
    <property type="evidence" value="ECO:0007669"/>
    <property type="project" value="UniProtKB-KW"/>
</dbReference>
<dbReference type="InterPro" id="IPR051011">
    <property type="entry name" value="Metal_resp_trans_reg"/>
</dbReference>
<protein>
    <recommendedName>
        <fullName evidence="4">HTH arsR-type domain-containing protein</fullName>
    </recommendedName>
</protein>
<dbReference type="PROSITE" id="PS50987">
    <property type="entry name" value="HTH_ARSR_2"/>
    <property type="match status" value="1"/>
</dbReference>
<evidence type="ECO:0000256" key="1">
    <source>
        <dbReference type="ARBA" id="ARBA00023015"/>
    </source>
</evidence>